<reference evidence="2" key="1">
    <citation type="submission" date="2013-09" db="EMBL/GenBank/DDBJ databases">
        <title>Corchorus olitorius genome sequencing.</title>
        <authorList>
            <person name="Alam M."/>
            <person name="Haque M.S."/>
            <person name="Islam M.S."/>
            <person name="Emdad E.M."/>
            <person name="Islam M.M."/>
            <person name="Ahmed B."/>
            <person name="Halim A."/>
            <person name="Hossen Q.M.M."/>
            <person name="Hossain M.Z."/>
            <person name="Ahmed R."/>
            <person name="Khan M.M."/>
            <person name="Islam R."/>
            <person name="Rashid M.M."/>
            <person name="Khan S.A."/>
            <person name="Rahman M.S."/>
            <person name="Alam M."/>
            <person name="Yahiya A.S."/>
            <person name="Khan M.S."/>
            <person name="Azam M.S."/>
            <person name="Haque T."/>
            <person name="Lashkar M.Z.H."/>
            <person name="Akhand A.I."/>
            <person name="Morshed G."/>
            <person name="Roy S."/>
            <person name="Uddin K.S."/>
            <person name="Rabeya T."/>
            <person name="Hossain A.S."/>
            <person name="Chowdhury A."/>
            <person name="Snigdha A.R."/>
            <person name="Mortoza M.S."/>
            <person name="Matin S.A."/>
            <person name="Hoque S.M.E."/>
            <person name="Islam M.K."/>
            <person name="Roy D.K."/>
            <person name="Haider R."/>
            <person name="Moosa M.M."/>
            <person name="Elias S.M."/>
            <person name="Hasan A.M."/>
            <person name="Jahan S."/>
            <person name="Shafiuddin M."/>
            <person name="Mahmood N."/>
            <person name="Shommy N.S."/>
        </authorList>
    </citation>
    <scope>NUCLEOTIDE SEQUENCE [LARGE SCALE GENOMIC DNA]</scope>
    <source>
        <strain evidence="2">cv. O-4</strain>
    </source>
</reference>
<protein>
    <submittedName>
        <fullName evidence="1">Uncharacterized protein</fullName>
    </submittedName>
</protein>
<organism evidence="1 2">
    <name type="scientific">Corchorus olitorius</name>
    <dbReference type="NCBI Taxonomy" id="93759"/>
    <lineage>
        <taxon>Eukaryota</taxon>
        <taxon>Viridiplantae</taxon>
        <taxon>Streptophyta</taxon>
        <taxon>Embryophyta</taxon>
        <taxon>Tracheophyta</taxon>
        <taxon>Spermatophyta</taxon>
        <taxon>Magnoliopsida</taxon>
        <taxon>eudicotyledons</taxon>
        <taxon>Gunneridae</taxon>
        <taxon>Pentapetalae</taxon>
        <taxon>rosids</taxon>
        <taxon>malvids</taxon>
        <taxon>Malvales</taxon>
        <taxon>Malvaceae</taxon>
        <taxon>Grewioideae</taxon>
        <taxon>Apeibeae</taxon>
        <taxon>Corchorus</taxon>
    </lineage>
</organism>
<keyword evidence="2" id="KW-1185">Reference proteome</keyword>
<dbReference type="EMBL" id="AWUE01005733">
    <property type="protein sequence ID" value="OMP12881.1"/>
    <property type="molecule type" value="Genomic_DNA"/>
</dbReference>
<gene>
    <name evidence="1" type="ORF">COLO4_02639</name>
</gene>
<comment type="caution">
    <text evidence="1">The sequence shown here is derived from an EMBL/GenBank/DDBJ whole genome shotgun (WGS) entry which is preliminary data.</text>
</comment>
<accession>A0A1R3L0M9</accession>
<evidence type="ECO:0000313" key="2">
    <source>
        <dbReference type="Proteomes" id="UP000187203"/>
    </source>
</evidence>
<proteinExistence type="predicted"/>
<name>A0A1R3L0M9_9ROSI</name>
<evidence type="ECO:0000313" key="1">
    <source>
        <dbReference type="EMBL" id="OMP12881.1"/>
    </source>
</evidence>
<dbReference type="Proteomes" id="UP000187203">
    <property type="component" value="Unassembled WGS sequence"/>
</dbReference>
<sequence>MGGHDMGGNDAGGRFVAVPRTGDACVLAELMRNAPLRGDTREACEDALMRGVGEVLRSGKIEIPLIVATGSETNIVFYDGIVHAVALSEGFVSFSQAPEDRERYGRWGCFCDPSIRPAIRQEMNPRIYDYRRPSMMAAGIGALNVRQSPAALSSDAQETASGSCLRAGVGAGSMRRSIRLRVSFMLMPQSSDGTFAACAPCCGSCVAAGTFGLDTIRVAPIRSVTILCSKSWSRVAMTCDGVSGVSGRMA</sequence>
<dbReference type="AlphaFoldDB" id="A0A1R3L0M9"/>